<dbReference type="AlphaFoldDB" id="A0A482PI21"/>
<evidence type="ECO:0000256" key="1">
    <source>
        <dbReference type="SAM" id="Phobius"/>
    </source>
</evidence>
<keyword evidence="1" id="KW-1133">Transmembrane helix</keyword>
<keyword evidence="1" id="KW-0472">Membrane</keyword>
<evidence type="ECO:0000313" key="2">
    <source>
        <dbReference type="EMBL" id="QBY29683.1"/>
    </source>
</evidence>
<organism evidence="2">
    <name type="scientific">Citrobacter rodentium</name>
    <dbReference type="NCBI Taxonomy" id="67825"/>
    <lineage>
        <taxon>Bacteria</taxon>
        <taxon>Pseudomonadati</taxon>
        <taxon>Pseudomonadota</taxon>
        <taxon>Gammaproteobacteria</taxon>
        <taxon>Enterobacterales</taxon>
        <taxon>Enterobacteriaceae</taxon>
        <taxon>Citrobacter</taxon>
    </lineage>
</organism>
<proteinExistence type="predicted"/>
<name>A0A482PI21_CITRO</name>
<sequence length="62" mass="6949">MHTISVTNRSRVNIRNIWVGVCFSIPIVGFLLSRGSALSVFSRVEIRDIQEKKCHISVSYAG</sequence>
<reference evidence="2" key="1">
    <citation type="submission" date="2019-03" db="EMBL/GenBank/DDBJ databases">
        <title>Complete genome sequence of enteropathogenic Citrobacter rodentium strain DBS100.</title>
        <authorList>
            <person name="Popov G."/>
            <person name="Fiebig A."/>
            <person name="Shideler S."/>
            <person name="Coombes B."/>
            <person name="Savchenko A."/>
        </authorList>
    </citation>
    <scope>NUCLEOTIDE SEQUENCE</scope>
    <source>
        <strain evidence="2">DBS100</strain>
    </source>
</reference>
<accession>A0A482PI21</accession>
<keyword evidence="1" id="KW-0812">Transmembrane</keyword>
<protein>
    <submittedName>
        <fullName evidence="2">Uncharacterized protein</fullName>
    </submittedName>
</protein>
<feature type="transmembrane region" description="Helical" evidence="1">
    <location>
        <begin position="12"/>
        <end position="32"/>
    </location>
</feature>
<gene>
    <name evidence="2" type="ORF">E2R62_13035</name>
</gene>
<dbReference type="EMBL" id="CP038008">
    <property type="protein sequence ID" value="QBY29683.1"/>
    <property type="molecule type" value="Genomic_DNA"/>
</dbReference>